<proteinExistence type="predicted"/>
<comment type="caution">
    <text evidence="1">The sequence shown here is derived from an EMBL/GenBank/DDBJ whole genome shotgun (WGS) entry which is preliminary data.</text>
</comment>
<keyword evidence="2" id="KW-1185">Reference proteome</keyword>
<reference evidence="1 2" key="1">
    <citation type="journal article" date="2017" name="Environ. Microbiol.">
        <title>Decay of the glycolytic pathway and adaptation to intranuclear parasitism within Enterocytozoonidae microsporidia.</title>
        <authorList>
            <person name="Wiredu Boakye D."/>
            <person name="Jaroenlak P."/>
            <person name="Prachumwat A."/>
            <person name="Williams T.A."/>
            <person name="Bateman K.S."/>
            <person name="Itsathitphaisarn O."/>
            <person name="Sritunyalucksana K."/>
            <person name="Paszkiewicz K.H."/>
            <person name="Moore K.A."/>
            <person name="Stentiford G.D."/>
            <person name="Williams B.A."/>
        </authorList>
    </citation>
    <scope>NUCLEOTIDE SEQUENCE [LARGE SCALE GENOMIC DNA]</scope>
    <source>
        <strain evidence="1 2">GB1</strain>
    </source>
</reference>
<dbReference type="VEuPathDB" id="MicrosporidiaDB:HERIO_1969"/>
<dbReference type="AlphaFoldDB" id="A0A1X0Q8Q5"/>
<dbReference type="EMBL" id="LVKB01000133">
    <property type="protein sequence ID" value="ORD96065.1"/>
    <property type="molecule type" value="Genomic_DNA"/>
</dbReference>
<evidence type="ECO:0000313" key="1">
    <source>
        <dbReference type="EMBL" id="ORD96065.1"/>
    </source>
</evidence>
<protein>
    <submittedName>
        <fullName evidence="1">Uncharacterized protein</fullName>
    </submittedName>
</protein>
<dbReference type="Proteomes" id="UP000192356">
    <property type="component" value="Unassembled WGS sequence"/>
</dbReference>
<evidence type="ECO:0000313" key="2">
    <source>
        <dbReference type="Proteomes" id="UP000192356"/>
    </source>
</evidence>
<gene>
    <name evidence="1" type="ORF">HERIO_1969</name>
</gene>
<name>A0A1X0Q8Q5_9MICR</name>
<sequence>MEKFQAFKFNINYFLELYNYSILLGIEFTKFLHISQGINKHLSITDSSNYLKFSGLRFCTYIIK</sequence>
<organism evidence="1 2">
    <name type="scientific">Hepatospora eriocheir</name>
    <dbReference type="NCBI Taxonomy" id="1081669"/>
    <lineage>
        <taxon>Eukaryota</taxon>
        <taxon>Fungi</taxon>
        <taxon>Fungi incertae sedis</taxon>
        <taxon>Microsporidia</taxon>
        <taxon>Hepatosporidae</taxon>
        <taxon>Hepatospora</taxon>
    </lineage>
</organism>
<accession>A0A1X0Q8Q5</accession>